<feature type="compositionally biased region" description="Pro residues" evidence="3">
    <location>
        <begin position="145"/>
        <end position="155"/>
    </location>
</feature>
<dbReference type="Gene3D" id="3.40.50.2300">
    <property type="match status" value="2"/>
</dbReference>
<keyword evidence="1 2" id="KW-0597">Phosphoprotein</keyword>
<sequence>MDRPLVGKTLRILVVDDLAVMRLLVRNNLRSMGIEHVALVANGREALDMLQKWRFDIVVTDWNMPLMDGLELLKHIRASKAYRHVPVVLITAEGERSQVRNAIEAGVTEFLIKPFSFGAFQRKIRRVIDRLGTPPAGNRSAAGTSPPPVAPPPFEAEPDAETATAPEVVSGEPDVMDAVATILVVDDMPDTIHLITGILKDDYRVKGVKSGEQALRIARSDDPPHLILLDIMMPDMDGIEVFRRLKADPRTREIPIIFLTAKIDAQDVIAGLDLGAVDYVTKPTRDRAHDAPRHQESAQCPAGAGSGSGDWRQSAPGPARDGRGHAGVGALRARPDRPLAGALSHGVRHLSTRTRRPGSVGAAGAGRRRDPGRFRFAAHPCASGRARAAPGARRGTAVPYPVLEPDPQCRRGLAHRQRGQHRDRDRVRRDQCAHLQRRCRPRADP</sequence>
<name>A0A850R9J3_9GAMM</name>
<feature type="domain" description="Response regulatory" evidence="4">
    <location>
        <begin position="181"/>
        <end position="297"/>
    </location>
</feature>
<feature type="compositionally biased region" description="Low complexity" evidence="3">
    <location>
        <begin position="385"/>
        <end position="397"/>
    </location>
</feature>
<feature type="compositionally biased region" description="Basic residues" evidence="3">
    <location>
        <begin position="346"/>
        <end position="356"/>
    </location>
</feature>
<dbReference type="PROSITE" id="PS50110">
    <property type="entry name" value="RESPONSE_REGULATORY"/>
    <property type="match status" value="2"/>
</dbReference>
<evidence type="ECO:0000256" key="1">
    <source>
        <dbReference type="ARBA" id="ARBA00022553"/>
    </source>
</evidence>
<proteinExistence type="predicted"/>
<feature type="domain" description="Response regulatory" evidence="4">
    <location>
        <begin position="11"/>
        <end position="128"/>
    </location>
</feature>
<reference evidence="5 6" key="1">
    <citation type="submission" date="2020-06" db="EMBL/GenBank/DDBJ databases">
        <title>Whole-genome sequence of Allochromatium humboldtianum DSM 21881, type strain.</title>
        <authorList>
            <person name="Kyndt J.A."/>
            <person name="Meyer T.E."/>
        </authorList>
    </citation>
    <scope>NUCLEOTIDE SEQUENCE [LARGE SCALE GENOMIC DNA]</scope>
    <source>
        <strain evidence="5 6">DSM 21881</strain>
    </source>
</reference>
<protein>
    <submittedName>
        <fullName evidence="5">Response regulator</fullName>
    </submittedName>
</protein>
<dbReference type="InterPro" id="IPR011006">
    <property type="entry name" value="CheY-like_superfamily"/>
</dbReference>
<dbReference type="SUPFAM" id="SSF52172">
    <property type="entry name" value="CheY-like"/>
    <property type="match status" value="2"/>
</dbReference>
<feature type="modified residue" description="4-aspartylphosphate" evidence="2">
    <location>
        <position position="230"/>
    </location>
</feature>
<dbReference type="SMART" id="SM00448">
    <property type="entry name" value="REC"/>
    <property type="match status" value="2"/>
</dbReference>
<dbReference type="AlphaFoldDB" id="A0A850R9J3"/>
<dbReference type="PANTHER" id="PTHR44591:SF25">
    <property type="entry name" value="CHEMOTAXIS TWO-COMPONENT RESPONSE REGULATOR"/>
    <property type="match status" value="1"/>
</dbReference>
<dbReference type="PANTHER" id="PTHR44591">
    <property type="entry name" value="STRESS RESPONSE REGULATOR PROTEIN 1"/>
    <property type="match status" value="1"/>
</dbReference>
<feature type="region of interest" description="Disordered" evidence="3">
    <location>
        <begin position="131"/>
        <end position="170"/>
    </location>
</feature>
<feature type="compositionally biased region" description="Basic and acidic residues" evidence="3">
    <location>
        <begin position="286"/>
        <end position="296"/>
    </location>
</feature>
<evidence type="ECO:0000313" key="5">
    <source>
        <dbReference type="EMBL" id="NVZ09948.1"/>
    </source>
</evidence>
<feature type="modified residue" description="4-aspartylphosphate" evidence="2">
    <location>
        <position position="61"/>
    </location>
</feature>
<evidence type="ECO:0000256" key="2">
    <source>
        <dbReference type="PROSITE-ProRule" id="PRU00169"/>
    </source>
</evidence>
<feature type="region of interest" description="Disordered" evidence="3">
    <location>
        <begin position="286"/>
        <end position="373"/>
    </location>
</feature>
<gene>
    <name evidence="5" type="ORF">HW932_11815</name>
</gene>
<dbReference type="Pfam" id="PF00072">
    <property type="entry name" value="Response_reg"/>
    <property type="match status" value="2"/>
</dbReference>
<dbReference type="EMBL" id="JABZEO010000007">
    <property type="protein sequence ID" value="NVZ09948.1"/>
    <property type="molecule type" value="Genomic_DNA"/>
</dbReference>
<dbReference type="GO" id="GO:0000160">
    <property type="term" value="P:phosphorelay signal transduction system"/>
    <property type="evidence" value="ECO:0007669"/>
    <property type="project" value="InterPro"/>
</dbReference>
<dbReference type="Proteomes" id="UP000592294">
    <property type="component" value="Unassembled WGS sequence"/>
</dbReference>
<feature type="compositionally biased region" description="Basic residues" evidence="3">
    <location>
        <begin position="435"/>
        <end position="445"/>
    </location>
</feature>
<accession>A0A850R9J3</accession>
<evidence type="ECO:0000256" key="3">
    <source>
        <dbReference type="SAM" id="MobiDB-lite"/>
    </source>
</evidence>
<feature type="region of interest" description="Disordered" evidence="3">
    <location>
        <begin position="385"/>
        <end position="445"/>
    </location>
</feature>
<comment type="caution">
    <text evidence="5">The sequence shown here is derived from an EMBL/GenBank/DDBJ whole genome shotgun (WGS) entry which is preliminary data.</text>
</comment>
<dbReference type="InterPro" id="IPR001789">
    <property type="entry name" value="Sig_transdc_resp-reg_receiver"/>
</dbReference>
<evidence type="ECO:0000259" key="4">
    <source>
        <dbReference type="PROSITE" id="PS50110"/>
    </source>
</evidence>
<dbReference type="InterPro" id="IPR050595">
    <property type="entry name" value="Bact_response_regulator"/>
</dbReference>
<organism evidence="5 6">
    <name type="scientific">Allochromatium humboldtianum</name>
    <dbReference type="NCBI Taxonomy" id="504901"/>
    <lineage>
        <taxon>Bacteria</taxon>
        <taxon>Pseudomonadati</taxon>
        <taxon>Pseudomonadota</taxon>
        <taxon>Gammaproteobacteria</taxon>
        <taxon>Chromatiales</taxon>
        <taxon>Chromatiaceae</taxon>
        <taxon>Allochromatium</taxon>
    </lineage>
</organism>
<evidence type="ECO:0000313" key="6">
    <source>
        <dbReference type="Proteomes" id="UP000592294"/>
    </source>
</evidence>
<dbReference type="CDD" id="cd19920">
    <property type="entry name" value="REC_PA4781-like"/>
    <property type="match status" value="1"/>
</dbReference>
<feature type="compositionally biased region" description="Basic and acidic residues" evidence="3">
    <location>
        <begin position="420"/>
        <end position="432"/>
    </location>
</feature>
<keyword evidence="6" id="KW-1185">Reference proteome</keyword>